<comment type="subcellular location">
    <subcellularLocation>
        <location evidence="1">Membrane</location>
        <topology evidence="1">Multi-pass membrane protein</topology>
    </subcellularLocation>
</comment>
<evidence type="ECO:0000256" key="3">
    <source>
        <dbReference type="ARBA" id="ARBA00022679"/>
    </source>
</evidence>
<keyword evidence="5 7" id="KW-1133">Transmembrane helix</keyword>
<organism evidence="9 10">
    <name type="scientific">Blautia segnis</name>
    <dbReference type="NCBI Taxonomy" id="2763030"/>
    <lineage>
        <taxon>Bacteria</taxon>
        <taxon>Bacillati</taxon>
        <taxon>Bacillota</taxon>
        <taxon>Clostridia</taxon>
        <taxon>Lachnospirales</taxon>
        <taxon>Lachnospiraceae</taxon>
        <taxon>Blautia</taxon>
    </lineage>
</organism>
<dbReference type="RefSeq" id="WP_021926899.1">
    <property type="nucleotide sequence ID" value="NZ_JACOOT010000015.1"/>
</dbReference>
<dbReference type="PANTHER" id="PTHR48090">
    <property type="entry name" value="UNDECAPRENYL-PHOSPHATE 4-DEOXY-4-FORMAMIDO-L-ARABINOSE TRANSFERASE-RELATED"/>
    <property type="match status" value="1"/>
</dbReference>
<dbReference type="GO" id="GO:0016757">
    <property type="term" value="F:glycosyltransferase activity"/>
    <property type="evidence" value="ECO:0007669"/>
    <property type="project" value="UniProtKB-KW"/>
</dbReference>
<evidence type="ECO:0000313" key="9">
    <source>
        <dbReference type="EMBL" id="MBC5650913.1"/>
    </source>
</evidence>
<feature type="domain" description="Glycosyltransferase 2-like" evidence="8">
    <location>
        <begin position="5"/>
        <end position="166"/>
    </location>
</feature>
<feature type="transmembrane region" description="Helical" evidence="7">
    <location>
        <begin position="228"/>
        <end position="252"/>
    </location>
</feature>
<evidence type="ECO:0000256" key="1">
    <source>
        <dbReference type="ARBA" id="ARBA00004141"/>
    </source>
</evidence>
<gene>
    <name evidence="9" type="ORF">H8S54_07280</name>
</gene>
<dbReference type="SUPFAM" id="SSF53448">
    <property type="entry name" value="Nucleotide-diphospho-sugar transferases"/>
    <property type="match status" value="1"/>
</dbReference>
<dbReference type="InterPro" id="IPR050256">
    <property type="entry name" value="Glycosyltransferase_2"/>
</dbReference>
<evidence type="ECO:0000256" key="4">
    <source>
        <dbReference type="ARBA" id="ARBA00022692"/>
    </source>
</evidence>
<evidence type="ECO:0000313" key="10">
    <source>
        <dbReference type="Proteomes" id="UP000652847"/>
    </source>
</evidence>
<keyword evidence="2" id="KW-0328">Glycosyltransferase</keyword>
<dbReference type="CDD" id="cd04187">
    <property type="entry name" value="DPM1_like_bac"/>
    <property type="match status" value="1"/>
</dbReference>
<keyword evidence="4 7" id="KW-0812">Transmembrane</keyword>
<reference evidence="9 10" key="1">
    <citation type="submission" date="2020-08" db="EMBL/GenBank/DDBJ databases">
        <title>Genome public.</title>
        <authorList>
            <person name="Liu C."/>
            <person name="Sun Q."/>
        </authorList>
    </citation>
    <scope>NUCLEOTIDE SEQUENCE [LARGE SCALE GENOMIC DNA]</scope>
    <source>
        <strain evidence="9 10">BX17</strain>
    </source>
</reference>
<dbReference type="Pfam" id="PF00535">
    <property type="entry name" value="Glycos_transf_2"/>
    <property type="match status" value="1"/>
</dbReference>
<dbReference type="PANTHER" id="PTHR48090:SF1">
    <property type="entry name" value="PROPHAGE BACTOPRENOL GLUCOSYL TRANSFERASE HOMOLOG"/>
    <property type="match status" value="1"/>
</dbReference>
<dbReference type="GO" id="GO:0005886">
    <property type="term" value="C:plasma membrane"/>
    <property type="evidence" value="ECO:0007669"/>
    <property type="project" value="TreeGrafter"/>
</dbReference>
<name>A0A8I0AIG0_9FIRM</name>
<evidence type="ECO:0000256" key="5">
    <source>
        <dbReference type="ARBA" id="ARBA00022989"/>
    </source>
</evidence>
<evidence type="ECO:0000256" key="6">
    <source>
        <dbReference type="ARBA" id="ARBA00023136"/>
    </source>
</evidence>
<evidence type="ECO:0000259" key="8">
    <source>
        <dbReference type="Pfam" id="PF00535"/>
    </source>
</evidence>
<dbReference type="AlphaFoldDB" id="A0A8I0AIG0"/>
<keyword evidence="3 9" id="KW-0808">Transferase</keyword>
<keyword evidence="6 7" id="KW-0472">Membrane</keyword>
<feature type="transmembrane region" description="Helical" evidence="7">
    <location>
        <begin position="264"/>
        <end position="286"/>
    </location>
</feature>
<dbReference type="Proteomes" id="UP000652847">
    <property type="component" value="Unassembled WGS sequence"/>
</dbReference>
<dbReference type="EMBL" id="JACOOT010000015">
    <property type="protein sequence ID" value="MBC5650913.1"/>
    <property type="molecule type" value="Genomic_DNA"/>
</dbReference>
<dbReference type="InterPro" id="IPR001173">
    <property type="entry name" value="Glyco_trans_2-like"/>
</dbReference>
<proteinExistence type="predicted"/>
<keyword evidence="10" id="KW-1185">Reference proteome</keyword>
<accession>A0A8I0AIG0</accession>
<sequence>MSRLSVVLPAYNEELMVGKTCRVLHEVLTEAGISYELVLVDDGSNDRTWEEITKAGEKDANILGVHFSRNFGKEAAVYAGLAQATGDVVAVMDCDLQHPPETLIPMYHLWEEGWEVIEGVKKSRGTESLLHKESAGFFYGIMSKATGVNMQNASDFKMMDRKAVNSILSMPERNMFFRATSSWVGFKTTHVEFEVHDREAGQSKWSTWSLVKYAFTNIVAFTTVPLQFVTIIGGACFGCSLILIIYSLVQFFAGRAVEGYTTTLIVLLLIGSAIMLSLGIIGYYIAKIYEEVKRRPRYIISQIVRGKKDVYQEVNHDRSH</sequence>
<protein>
    <submittedName>
        <fullName evidence="9">Glycosyltransferase family 2 protein</fullName>
    </submittedName>
</protein>
<evidence type="ECO:0000256" key="2">
    <source>
        <dbReference type="ARBA" id="ARBA00022676"/>
    </source>
</evidence>
<dbReference type="Gene3D" id="3.90.550.10">
    <property type="entry name" value="Spore Coat Polysaccharide Biosynthesis Protein SpsA, Chain A"/>
    <property type="match status" value="1"/>
</dbReference>
<dbReference type="InterPro" id="IPR029044">
    <property type="entry name" value="Nucleotide-diphossugar_trans"/>
</dbReference>
<evidence type="ECO:0000256" key="7">
    <source>
        <dbReference type="SAM" id="Phobius"/>
    </source>
</evidence>
<comment type="caution">
    <text evidence="9">The sequence shown here is derived from an EMBL/GenBank/DDBJ whole genome shotgun (WGS) entry which is preliminary data.</text>
</comment>